<reference evidence="1 2" key="1">
    <citation type="submission" date="2016-12" db="EMBL/GenBank/DDBJ databases">
        <authorList>
            <person name="Song W.-J."/>
            <person name="Kurnit D.M."/>
        </authorList>
    </citation>
    <scope>NUCLEOTIDE SEQUENCE [LARGE SCALE GENOMIC DNA]</scope>
    <source>
        <strain evidence="1 2">DSM 43162</strain>
    </source>
</reference>
<dbReference type="EMBL" id="FRDM01000003">
    <property type="protein sequence ID" value="SHN60774.1"/>
    <property type="molecule type" value="Genomic_DNA"/>
</dbReference>
<dbReference type="Proteomes" id="UP000184428">
    <property type="component" value="Unassembled WGS sequence"/>
</dbReference>
<dbReference type="AlphaFoldDB" id="A0A1M7SQS0"/>
<accession>A0A1M7SQS0</accession>
<evidence type="ECO:0000313" key="1">
    <source>
        <dbReference type="EMBL" id="SHN60774.1"/>
    </source>
</evidence>
<gene>
    <name evidence="1" type="ORF">SAMN05660350_01002</name>
</gene>
<sequence>MGHAAIIVAERKALLARTESLVREFHPALPAGTVIRAVTRCRAELLRAGVRRGPAGITEARVRAHLDRTAADIGGVRVGGDSPVSRPTAPG</sequence>
<protein>
    <submittedName>
        <fullName evidence="1">Uncharacterized protein</fullName>
    </submittedName>
</protein>
<proteinExistence type="predicted"/>
<evidence type="ECO:0000313" key="2">
    <source>
        <dbReference type="Proteomes" id="UP000184428"/>
    </source>
</evidence>
<organism evidence="1 2">
    <name type="scientific">Geodermatophilus obscurus</name>
    <dbReference type="NCBI Taxonomy" id="1861"/>
    <lineage>
        <taxon>Bacteria</taxon>
        <taxon>Bacillati</taxon>
        <taxon>Actinomycetota</taxon>
        <taxon>Actinomycetes</taxon>
        <taxon>Geodermatophilales</taxon>
        <taxon>Geodermatophilaceae</taxon>
        <taxon>Geodermatophilus</taxon>
    </lineage>
</organism>
<name>A0A1M7SQS0_9ACTN</name>